<keyword evidence="2" id="KW-0547">Nucleotide-binding</keyword>
<dbReference type="GO" id="GO:0005524">
    <property type="term" value="F:ATP binding"/>
    <property type="evidence" value="ECO:0007669"/>
    <property type="project" value="UniProtKB-KW"/>
</dbReference>
<dbReference type="InterPro" id="IPR038461">
    <property type="entry name" value="Schlafen_AlbA_2_dom_sf"/>
</dbReference>
<accession>A0A7C0U5V7</accession>
<dbReference type="Gene3D" id="3.30.950.30">
    <property type="entry name" value="Schlafen, AAA domain"/>
    <property type="match status" value="1"/>
</dbReference>
<dbReference type="EMBL" id="DQWS01000015">
    <property type="protein sequence ID" value="HDD52503.1"/>
    <property type="molecule type" value="Genomic_DNA"/>
</dbReference>
<comment type="caution">
    <text evidence="2">The sequence shown here is derived from an EMBL/GenBank/DDBJ whole genome shotgun (WGS) entry which is preliminary data.</text>
</comment>
<feature type="non-terminal residue" evidence="2">
    <location>
        <position position="203"/>
    </location>
</feature>
<reference evidence="2" key="1">
    <citation type="journal article" date="2020" name="mSystems">
        <title>Genome- and Community-Level Interaction Insights into Carbon Utilization and Element Cycling Functions of Hydrothermarchaeota in Hydrothermal Sediment.</title>
        <authorList>
            <person name="Zhou Z."/>
            <person name="Liu Y."/>
            <person name="Xu W."/>
            <person name="Pan J."/>
            <person name="Luo Z.H."/>
            <person name="Li M."/>
        </authorList>
    </citation>
    <scope>NUCLEOTIDE SEQUENCE [LARGE SCALE GENOMIC DNA]</scope>
    <source>
        <strain evidence="2">HyVt-115</strain>
    </source>
</reference>
<keyword evidence="2" id="KW-0067">ATP-binding</keyword>
<evidence type="ECO:0000313" key="2">
    <source>
        <dbReference type="EMBL" id="HDD52503.1"/>
    </source>
</evidence>
<gene>
    <name evidence="2" type="ORF">ENF32_00325</name>
</gene>
<dbReference type="Proteomes" id="UP000885690">
    <property type="component" value="Unassembled WGS sequence"/>
</dbReference>
<protein>
    <submittedName>
        <fullName evidence="2">ATP-binding protein</fullName>
    </submittedName>
</protein>
<dbReference type="PANTHER" id="PTHR30595:SF6">
    <property type="entry name" value="SCHLAFEN ALBA-2 DOMAIN-CONTAINING PROTEIN"/>
    <property type="match status" value="1"/>
</dbReference>
<dbReference type="Pfam" id="PF04326">
    <property type="entry name" value="SLFN_AlbA_2"/>
    <property type="match status" value="1"/>
</dbReference>
<dbReference type="InterPro" id="IPR007421">
    <property type="entry name" value="Schlafen_AlbA_2_dom"/>
</dbReference>
<feature type="domain" description="Schlafen AlbA-2" evidence="1">
    <location>
        <begin position="12"/>
        <end position="134"/>
    </location>
</feature>
<evidence type="ECO:0000259" key="1">
    <source>
        <dbReference type="Pfam" id="PF04326"/>
    </source>
</evidence>
<sequence>MQDWQWLKTQQEGQFFDRKSCYDRSGRRPKRRPAREVARDVAESLSAMANADGGTLAVGIEDDGTPTGVDYPPDRLEVILRAPKRLVNPPLKADYRWVELDGVRVLVFEVDWSPEVHQLTDGRYLYRHNDQNLPFPARDIEALKRSRRQALTEGQFVSGASIDDLDLELIRDVGQKVGLSMSPEEVLLHYRLAEHQNGRLRLT</sequence>
<organism evidence="2">
    <name type="scientific">Thermosulfidibacter takaii</name>
    <dbReference type="NCBI Taxonomy" id="412593"/>
    <lineage>
        <taxon>Bacteria</taxon>
        <taxon>Pseudomonadati</taxon>
        <taxon>Thermosulfidibacterota</taxon>
        <taxon>Thermosulfidibacteria</taxon>
        <taxon>Thermosulfidibacterales</taxon>
        <taxon>Thermosulfidibacteraceae</taxon>
    </lineage>
</organism>
<proteinExistence type="predicted"/>
<name>A0A7C0U5V7_9BACT</name>
<dbReference type="AlphaFoldDB" id="A0A7C0U5V7"/>
<dbReference type="PANTHER" id="PTHR30595">
    <property type="entry name" value="GLPR-RELATED TRANSCRIPTIONAL REPRESSOR"/>
    <property type="match status" value="1"/>
</dbReference>